<name>A0AAD7YTR3_MYTSE</name>
<dbReference type="InterPro" id="IPR035940">
    <property type="entry name" value="CAP_sf"/>
</dbReference>
<proteinExistence type="predicted"/>
<dbReference type="Proteomes" id="UP001231518">
    <property type="component" value="Chromosome 11"/>
</dbReference>
<feature type="domain" description="SCP" evidence="3">
    <location>
        <begin position="1"/>
        <end position="132"/>
    </location>
</feature>
<dbReference type="GO" id="GO:0005576">
    <property type="term" value="C:extracellular region"/>
    <property type="evidence" value="ECO:0007669"/>
    <property type="project" value="UniProtKB-SubCell"/>
</dbReference>
<dbReference type="PANTHER" id="PTHR10334">
    <property type="entry name" value="CYSTEINE-RICH SECRETORY PROTEIN-RELATED"/>
    <property type="match status" value="1"/>
</dbReference>
<protein>
    <recommendedName>
        <fullName evidence="3">SCP domain-containing protein</fullName>
    </recommendedName>
</protein>
<gene>
    <name evidence="4" type="ORF">PYW07_001629</name>
</gene>
<dbReference type="Pfam" id="PF00188">
    <property type="entry name" value="CAP"/>
    <property type="match status" value="1"/>
</dbReference>
<comment type="subcellular location">
    <subcellularLocation>
        <location evidence="1">Secreted</location>
    </subcellularLocation>
</comment>
<dbReference type="PRINTS" id="PR00838">
    <property type="entry name" value="V5ALLERGEN"/>
</dbReference>
<reference evidence="4" key="1">
    <citation type="submission" date="2023-03" db="EMBL/GenBank/DDBJ databases">
        <title>Chromosome-level genomes of two armyworms, Mythimna separata and Mythimna loreyi, provide insights into the biosynthesis and reception of sex pheromones.</title>
        <authorList>
            <person name="Zhao H."/>
        </authorList>
    </citation>
    <scope>NUCLEOTIDE SEQUENCE</scope>
    <source>
        <strain evidence="4">BeijingLab</strain>
        <tissue evidence="4">Pupa</tissue>
    </source>
</reference>
<dbReference type="InterPro" id="IPR002413">
    <property type="entry name" value="V5_allergen-like"/>
</dbReference>
<evidence type="ECO:0000256" key="2">
    <source>
        <dbReference type="ARBA" id="ARBA00022525"/>
    </source>
</evidence>
<dbReference type="Gene3D" id="3.40.33.10">
    <property type="entry name" value="CAP"/>
    <property type="match status" value="1"/>
</dbReference>
<evidence type="ECO:0000313" key="4">
    <source>
        <dbReference type="EMBL" id="KAJ8727510.1"/>
    </source>
</evidence>
<dbReference type="SUPFAM" id="SSF55797">
    <property type="entry name" value="PR-1-like"/>
    <property type="match status" value="1"/>
</dbReference>
<sequence length="310" mass="35534">MVSMQHWSNELASIAQRWADQCDPAVQPDREDQCRDLENVKVGQNIGSVMGPSPGLGVKGYVEMWFIQVLHYAGSVTYYNKSRDFKTNYLTQLLWADTEFVGCGRVKFYVDERSIMLERLVCNFAPKGNTHGKPVYSIGYPATQCKTGMVPDYQYKGLCSYEDDANHAKQRPMNSLLKILNLSNDSVKNEIDPIRSNLNQSIVNNNSSNQQRNQKTRHIFANKTYAAFRRIPPLRKQMFGNNFMNITGNNNEYHYQHDRGHSHLYHGHEPSRLKLVLQMHVVIQQYAQDHVGRTMILMITEGLACPSITI</sequence>
<dbReference type="AlphaFoldDB" id="A0AAD7YTR3"/>
<keyword evidence="2" id="KW-0964">Secreted</keyword>
<evidence type="ECO:0000256" key="1">
    <source>
        <dbReference type="ARBA" id="ARBA00004613"/>
    </source>
</evidence>
<organism evidence="4 5">
    <name type="scientific">Mythimna separata</name>
    <name type="common">Oriental armyworm</name>
    <name type="synonym">Pseudaletia separata</name>
    <dbReference type="NCBI Taxonomy" id="271217"/>
    <lineage>
        <taxon>Eukaryota</taxon>
        <taxon>Metazoa</taxon>
        <taxon>Ecdysozoa</taxon>
        <taxon>Arthropoda</taxon>
        <taxon>Hexapoda</taxon>
        <taxon>Insecta</taxon>
        <taxon>Pterygota</taxon>
        <taxon>Neoptera</taxon>
        <taxon>Endopterygota</taxon>
        <taxon>Lepidoptera</taxon>
        <taxon>Glossata</taxon>
        <taxon>Ditrysia</taxon>
        <taxon>Noctuoidea</taxon>
        <taxon>Noctuidae</taxon>
        <taxon>Noctuinae</taxon>
        <taxon>Hadenini</taxon>
        <taxon>Mythimna</taxon>
    </lineage>
</organism>
<dbReference type="InterPro" id="IPR001283">
    <property type="entry name" value="CRISP-related"/>
</dbReference>
<dbReference type="CDD" id="cd05380">
    <property type="entry name" value="CAP_euk"/>
    <property type="match status" value="1"/>
</dbReference>
<dbReference type="EMBL" id="JARGEI010000008">
    <property type="protein sequence ID" value="KAJ8727510.1"/>
    <property type="molecule type" value="Genomic_DNA"/>
</dbReference>
<keyword evidence="5" id="KW-1185">Reference proteome</keyword>
<dbReference type="SMART" id="SM00198">
    <property type="entry name" value="SCP"/>
    <property type="match status" value="1"/>
</dbReference>
<accession>A0AAD7YTR3</accession>
<dbReference type="PRINTS" id="PR00837">
    <property type="entry name" value="V5TPXLIKE"/>
</dbReference>
<dbReference type="InterPro" id="IPR014044">
    <property type="entry name" value="CAP_dom"/>
</dbReference>
<evidence type="ECO:0000259" key="3">
    <source>
        <dbReference type="SMART" id="SM00198"/>
    </source>
</evidence>
<evidence type="ECO:0000313" key="5">
    <source>
        <dbReference type="Proteomes" id="UP001231518"/>
    </source>
</evidence>
<comment type="caution">
    <text evidence="4">The sequence shown here is derived from an EMBL/GenBank/DDBJ whole genome shotgun (WGS) entry which is preliminary data.</text>
</comment>